<dbReference type="Proteomes" id="UP001432322">
    <property type="component" value="Unassembled WGS sequence"/>
</dbReference>
<dbReference type="EMBL" id="BTSY01000002">
    <property type="protein sequence ID" value="GMT14882.1"/>
    <property type="molecule type" value="Genomic_DNA"/>
</dbReference>
<evidence type="ECO:0000313" key="1">
    <source>
        <dbReference type="EMBL" id="GMT14882.1"/>
    </source>
</evidence>
<protein>
    <submittedName>
        <fullName evidence="1">Uncharacterized protein</fullName>
    </submittedName>
</protein>
<keyword evidence="2" id="KW-1185">Reference proteome</keyword>
<gene>
    <name evidence="1" type="ORF">PFISCL1PPCAC_6179</name>
</gene>
<organism evidence="1 2">
    <name type="scientific">Pristionchus fissidentatus</name>
    <dbReference type="NCBI Taxonomy" id="1538716"/>
    <lineage>
        <taxon>Eukaryota</taxon>
        <taxon>Metazoa</taxon>
        <taxon>Ecdysozoa</taxon>
        <taxon>Nematoda</taxon>
        <taxon>Chromadorea</taxon>
        <taxon>Rhabditida</taxon>
        <taxon>Rhabditina</taxon>
        <taxon>Diplogasteromorpha</taxon>
        <taxon>Diplogasteroidea</taxon>
        <taxon>Neodiplogasteridae</taxon>
        <taxon>Pristionchus</taxon>
    </lineage>
</organism>
<name>A0AAV5V7Z5_9BILA</name>
<evidence type="ECO:0000313" key="2">
    <source>
        <dbReference type="Proteomes" id="UP001432322"/>
    </source>
</evidence>
<comment type="caution">
    <text evidence="1">The sequence shown here is derived from an EMBL/GenBank/DDBJ whole genome shotgun (WGS) entry which is preliminary data.</text>
</comment>
<sequence>SPDPLRISSIENELGDDHISSIASLLLSDEEPNQRLLKQLNDQCLAAFSKFPIEEKKQKKTSNNFLTVAGKTSRLAVPNKMEKRSSVSA</sequence>
<dbReference type="AlphaFoldDB" id="A0AAV5V7Z5"/>
<feature type="non-terminal residue" evidence="1">
    <location>
        <position position="1"/>
    </location>
</feature>
<proteinExistence type="predicted"/>
<accession>A0AAV5V7Z5</accession>
<reference evidence="1" key="1">
    <citation type="submission" date="2023-10" db="EMBL/GenBank/DDBJ databases">
        <title>Genome assembly of Pristionchus species.</title>
        <authorList>
            <person name="Yoshida K."/>
            <person name="Sommer R.J."/>
        </authorList>
    </citation>
    <scope>NUCLEOTIDE SEQUENCE</scope>
    <source>
        <strain evidence="1">RS5133</strain>
    </source>
</reference>